<dbReference type="InterPro" id="IPR009030">
    <property type="entry name" value="Growth_fac_rcpt_cys_sf"/>
</dbReference>
<evidence type="ECO:0000256" key="3">
    <source>
        <dbReference type="ARBA" id="ARBA00022536"/>
    </source>
</evidence>
<dbReference type="GO" id="GO:0005576">
    <property type="term" value="C:extracellular region"/>
    <property type="evidence" value="ECO:0007669"/>
    <property type="project" value="UniProtKB-SubCell"/>
</dbReference>
<comment type="subcellular location">
    <subcellularLocation>
        <location evidence="1">Secreted</location>
    </subcellularLocation>
</comment>
<dbReference type="Pfam" id="PF12662">
    <property type="entry name" value="cEGF"/>
    <property type="match status" value="1"/>
</dbReference>
<dbReference type="InterPro" id="IPR049883">
    <property type="entry name" value="NOTCH1_EGF-like"/>
</dbReference>
<feature type="domain" description="EGF-like" evidence="11">
    <location>
        <begin position="144"/>
        <end position="183"/>
    </location>
</feature>
<dbReference type="AlphaFoldDB" id="A0A7E6FPK1"/>
<dbReference type="InterPro" id="IPR001881">
    <property type="entry name" value="EGF-like_Ca-bd_dom"/>
</dbReference>
<evidence type="ECO:0000313" key="13">
    <source>
        <dbReference type="RefSeq" id="XP_036369591.1"/>
    </source>
</evidence>
<dbReference type="PROSITE" id="PS00010">
    <property type="entry name" value="ASX_HYDROXYL"/>
    <property type="match status" value="1"/>
</dbReference>
<evidence type="ECO:0000256" key="2">
    <source>
        <dbReference type="ARBA" id="ARBA00022525"/>
    </source>
</evidence>
<reference evidence="13" key="1">
    <citation type="submission" date="2025-08" db="UniProtKB">
        <authorList>
            <consortium name="RefSeq"/>
        </authorList>
    </citation>
    <scope>IDENTIFICATION</scope>
</reference>
<keyword evidence="7" id="KW-0325">Glycoprotein</keyword>
<feature type="region of interest" description="Disordered" evidence="9">
    <location>
        <begin position="45"/>
        <end position="83"/>
    </location>
</feature>
<dbReference type="SUPFAM" id="SSF57196">
    <property type="entry name" value="EGF/Laminin"/>
    <property type="match status" value="1"/>
</dbReference>
<dbReference type="Pfam" id="PF07645">
    <property type="entry name" value="EGF_CA"/>
    <property type="match status" value="1"/>
</dbReference>
<dbReference type="InterPro" id="IPR000152">
    <property type="entry name" value="EGF-type_Asp/Asn_hydroxyl_site"/>
</dbReference>
<evidence type="ECO:0000256" key="8">
    <source>
        <dbReference type="PROSITE-ProRule" id="PRU00076"/>
    </source>
</evidence>
<evidence type="ECO:0000256" key="1">
    <source>
        <dbReference type="ARBA" id="ARBA00004613"/>
    </source>
</evidence>
<dbReference type="SUPFAM" id="SSF57184">
    <property type="entry name" value="Growth factor receptor domain"/>
    <property type="match status" value="1"/>
</dbReference>
<evidence type="ECO:0000259" key="11">
    <source>
        <dbReference type="PROSITE" id="PS50026"/>
    </source>
</evidence>
<dbReference type="PANTHER" id="PTHR24039">
    <property type="entry name" value="FIBRILLIN-RELATED"/>
    <property type="match status" value="1"/>
</dbReference>
<dbReference type="FunFam" id="2.10.25.10:FF:000014">
    <property type="entry name" value="Latent-transforming growth factor beta-binding protein 3"/>
    <property type="match status" value="1"/>
</dbReference>
<comment type="caution">
    <text evidence="8">Lacks conserved residue(s) required for the propagation of feature annotation.</text>
</comment>
<keyword evidence="4 10" id="KW-0732">Signal</keyword>
<dbReference type="SMART" id="SM00179">
    <property type="entry name" value="EGF_CA"/>
    <property type="match status" value="3"/>
</dbReference>
<dbReference type="RefSeq" id="XP_036369591.1">
    <property type="nucleotide sequence ID" value="XM_036513698.1"/>
</dbReference>
<evidence type="ECO:0000256" key="4">
    <source>
        <dbReference type="ARBA" id="ARBA00022729"/>
    </source>
</evidence>
<dbReference type="InterPro" id="IPR018097">
    <property type="entry name" value="EGF_Ca-bd_CS"/>
</dbReference>
<evidence type="ECO:0000256" key="9">
    <source>
        <dbReference type="SAM" id="MobiDB-lite"/>
    </source>
</evidence>
<evidence type="ECO:0000256" key="7">
    <source>
        <dbReference type="ARBA" id="ARBA00023180"/>
    </source>
</evidence>
<dbReference type="PANTHER" id="PTHR24039:SF58">
    <property type="entry name" value="EGF-LIKE DOMAIN-CONTAINING PROTEIN"/>
    <property type="match status" value="1"/>
</dbReference>
<evidence type="ECO:0000256" key="5">
    <source>
        <dbReference type="ARBA" id="ARBA00022737"/>
    </source>
</evidence>
<keyword evidence="3 8" id="KW-0245">EGF-like domain</keyword>
<proteinExistence type="predicted"/>
<gene>
    <name evidence="13" type="primary">LOC115224656</name>
</gene>
<dbReference type="PROSITE" id="PS01187">
    <property type="entry name" value="EGF_CA"/>
    <property type="match status" value="1"/>
</dbReference>
<accession>A0A7E6FPK1</accession>
<dbReference type="CDD" id="cd00054">
    <property type="entry name" value="EGF_CA"/>
    <property type="match status" value="3"/>
</dbReference>
<dbReference type="GO" id="GO:0005509">
    <property type="term" value="F:calcium ion binding"/>
    <property type="evidence" value="ECO:0007669"/>
    <property type="project" value="InterPro"/>
</dbReference>
<dbReference type="Proteomes" id="UP000515154">
    <property type="component" value="Linkage group LG26"/>
</dbReference>
<keyword evidence="6" id="KW-1015">Disulfide bond</keyword>
<dbReference type="PROSITE" id="PS50026">
    <property type="entry name" value="EGF_3"/>
    <property type="match status" value="1"/>
</dbReference>
<feature type="signal peptide" evidence="10">
    <location>
        <begin position="1"/>
        <end position="20"/>
    </location>
</feature>
<name>A0A7E6FPK1_9MOLL</name>
<protein>
    <submittedName>
        <fullName evidence="13">Latent-transforming growth factor beta-binding protein 2-like isoform X1</fullName>
    </submittedName>
</protein>
<evidence type="ECO:0000313" key="12">
    <source>
        <dbReference type="Proteomes" id="UP000515154"/>
    </source>
</evidence>
<sequence length="266" mass="30140">MKKLVFFLLIFVVVLWETEGQLVTGGKPLVSGGLPVGNEEEIVTAKPLEDEEVSESEDVSVTEARPSHDADAGNSTSEGERLAASPTKRTCKVSCDKILAYKKLQRVKCKWGTCIRYSTKYRRIPSICIRCCKGWTGVPGRCRDINECTWRDRCGTNGRCNNTLGSYKCVCNRGYRWDGRTCVDINECAMIRLMHHYKCYNTPGSFYIDCMEGFQMIKEKCIDINECATIRLMPHYKCYNTPGSFYIDCMEGFQKIKEKCIGIGTI</sequence>
<dbReference type="InterPro" id="IPR000742">
    <property type="entry name" value="EGF"/>
</dbReference>
<dbReference type="InterPro" id="IPR026823">
    <property type="entry name" value="cEGF"/>
</dbReference>
<feature type="chain" id="PRO_5028859512" evidence="10">
    <location>
        <begin position="21"/>
        <end position="266"/>
    </location>
</feature>
<evidence type="ECO:0000256" key="6">
    <source>
        <dbReference type="ARBA" id="ARBA00023157"/>
    </source>
</evidence>
<organism evidence="12 13">
    <name type="scientific">Octopus sinensis</name>
    <name type="common">East Asian common octopus</name>
    <dbReference type="NCBI Taxonomy" id="2607531"/>
    <lineage>
        <taxon>Eukaryota</taxon>
        <taxon>Metazoa</taxon>
        <taxon>Spiralia</taxon>
        <taxon>Lophotrochozoa</taxon>
        <taxon>Mollusca</taxon>
        <taxon>Cephalopoda</taxon>
        <taxon>Coleoidea</taxon>
        <taxon>Octopodiformes</taxon>
        <taxon>Octopoda</taxon>
        <taxon>Incirrata</taxon>
        <taxon>Octopodidae</taxon>
        <taxon>Octopus</taxon>
    </lineage>
</organism>
<dbReference type="PROSITE" id="PS01186">
    <property type="entry name" value="EGF_2"/>
    <property type="match status" value="1"/>
</dbReference>
<dbReference type="Gene3D" id="2.10.25.10">
    <property type="entry name" value="Laminin"/>
    <property type="match status" value="3"/>
</dbReference>
<keyword evidence="2" id="KW-0964">Secreted</keyword>
<keyword evidence="12" id="KW-1185">Reference proteome</keyword>
<evidence type="ECO:0000256" key="10">
    <source>
        <dbReference type="SAM" id="SignalP"/>
    </source>
</evidence>
<feature type="compositionally biased region" description="Acidic residues" evidence="9">
    <location>
        <begin position="49"/>
        <end position="60"/>
    </location>
</feature>
<keyword evidence="5" id="KW-0677">Repeat</keyword>